<dbReference type="AlphaFoldDB" id="A0AAU8DPL0"/>
<keyword evidence="2" id="KW-1133">Transmembrane helix</keyword>
<evidence type="ECO:0000256" key="1">
    <source>
        <dbReference type="SAM" id="MobiDB-lite"/>
    </source>
</evidence>
<keyword evidence="2" id="KW-0472">Membrane</keyword>
<accession>A0AAU8DPL0</accession>
<gene>
    <name evidence="3" type="ORF">ABLG96_21430</name>
</gene>
<proteinExistence type="predicted"/>
<reference evidence="3" key="1">
    <citation type="submission" date="2024-05" db="EMBL/GenBank/DDBJ databases">
        <authorList>
            <person name="Cai S.Y."/>
            <person name="Jin L.M."/>
            <person name="Li H.R."/>
        </authorList>
    </citation>
    <scope>NUCLEOTIDE SEQUENCE</scope>
    <source>
        <strain evidence="3">A5-74</strain>
    </source>
</reference>
<evidence type="ECO:0000313" key="3">
    <source>
        <dbReference type="EMBL" id="XCG63712.1"/>
    </source>
</evidence>
<feature type="transmembrane region" description="Helical" evidence="2">
    <location>
        <begin position="60"/>
        <end position="82"/>
    </location>
</feature>
<keyword evidence="2" id="KW-0812">Transmembrane</keyword>
<protein>
    <recommendedName>
        <fullName evidence="4">SdpI family protein</fullName>
    </recommendedName>
</protein>
<feature type="compositionally biased region" description="Polar residues" evidence="1">
    <location>
        <begin position="147"/>
        <end position="170"/>
    </location>
</feature>
<dbReference type="RefSeq" id="WP_353649327.1">
    <property type="nucleotide sequence ID" value="NZ_CP159218.1"/>
</dbReference>
<organism evidence="3">
    <name type="scientific">Nakamurella sp. A5-74</name>
    <dbReference type="NCBI Taxonomy" id="3158264"/>
    <lineage>
        <taxon>Bacteria</taxon>
        <taxon>Bacillati</taxon>
        <taxon>Actinomycetota</taxon>
        <taxon>Actinomycetes</taxon>
        <taxon>Nakamurellales</taxon>
        <taxon>Nakamurellaceae</taxon>
        <taxon>Nakamurella</taxon>
    </lineage>
</organism>
<evidence type="ECO:0000256" key="2">
    <source>
        <dbReference type="SAM" id="Phobius"/>
    </source>
</evidence>
<evidence type="ECO:0008006" key="4">
    <source>
        <dbReference type="Google" id="ProtNLM"/>
    </source>
</evidence>
<sequence>MPASLLLSIPLAVILLVPGVAALLTGHRGWRGTLDPASALGVRGPAAEVSPQSAAVANRIAAPVIAAAGAVLSIGGLLTVALRLPTAATIVVFVVALVGGVALLVVAGSVGERAAMTVPRPATKPVGCSGCACGAGGCGSGAADGSTTVESTPVGSTPAGSTPAGSTTVEPHSREHAG</sequence>
<feature type="transmembrane region" description="Helical" evidence="2">
    <location>
        <begin position="89"/>
        <end position="110"/>
    </location>
</feature>
<feature type="region of interest" description="Disordered" evidence="1">
    <location>
        <begin position="142"/>
        <end position="178"/>
    </location>
</feature>
<dbReference type="EMBL" id="CP159218">
    <property type="protein sequence ID" value="XCG63712.1"/>
    <property type="molecule type" value="Genomic_DNA"/>
</dbReference>
<name>A0AAU8DPL0_9ACTN</name>